<dbReference type="PROSITE" id="PS50026">
    <property type="entry name" value="EGF_3"/>
    <property type="match status" value="3"/>
</dbReference>
<organism evidence="22 23">
    <name type="scientific">Pocillopora meandrina</name>
    <dbReference type="NCBI Taxonomy" id="46732"/>
    <lineage>
        <taxon>Eukaryota</taxon>
        <taxon>Metazoa</taxon>
        <taxon>Cnidaria</taxon>
        <taxon>Anthozoa</taxon>
        <taxon>Hexacorallia</taxon>
        <taxon>Scleractinia</taxon>
        <taxon>Astrocoeniina</taxon>
        <taxon>Pocilloporidae</taxon>
        <taxon>Pocillopora</taxon>
    </lineage>
</organism>
<feature type="domain" description="Cadherin" evidence="21">
    <location>
        <begin position="1918"/>
        <end position="2021"/>
    </location>
</feature>
<feature type="domain" description="Cadherin" evidence="21">
    <location>
        <begin position="2955"/>
        <end position="3065"/>
    </location>
</feature>
<evidence type="ECO:0000256" key="5">
    <source>
        <dbReference type="ARBA" id="ARBA00022729"/>
    </source>
</evidence>
<evidence type="ECO:0000256" key="3">
    <source>
        <dbReference type="ARBA" id="ARBA00022536"/>
    </source>
</evidence>
<feature type="disulfide bond" evidence="14">
    <location>
        <begin position="3790"/>
        <end position="3799"/>
    </location>
</feature>
<dbReference type="GO" id="GO:0007156">
    <property type="term" value="P:homophilic cell adhesion via plasma membrane adhesion molecules"/>
    <property type="evidence" value="ECO:0007669"/>
    <property type="project" value="InterPro"/>
</dbReference>
<feature type="domain" description="Cadherin" evidence="21">
    <location>
        <begin position="788"/>
        <end position="898"/>
    </location>
</feature>
<dbReference type="PROSITE" id="PS01186">
    <property type="entry name" value="EGF_2"/>
    <property type="match status" value="2"/>
</dbReference>
<feature type="domain" description="Cadherin" evidence="21">
    <location>
        <begin position="1714"/>
        <end position="1813"/>
    </location>
</feature>
<feature type="domain" description="Laminin G" evidence="19">
    <location>
        <begin position="3805"/>
        <end position="4003"/>
    </location>
</feature>
<dbReference type="CDD" id="cd11304">
    <property type="entry name" value="Cadherin_repeat"/>
    <property type="match status" value="32"/>
</dbReference>
<dbReference type="CDD" id="cd00054">
    <property type="entry name" value="EGF_CA"/>
    <property type="match status" value="3"/>
</dbReference>
<evidence type="ECO:0000256" key="6">
    <source>
        <dbReference type="ARBA" id="ARBA00022737"/>
    </source>
</evidence>
<dbReference type="PROSITE" id="PS00232">
    <property type="entry name" value="CADHERIN_1"/>
    <property type="match status" value="9"/>
</dbReference>
<feature type="domain" description="Cadherin" evidence="21">
    <location>
        <begin position="2224"/>
        <end position="2334"/>
    </location>
</feature>
<dbReference type="FunFam" id="2.60.40.60:FF:000026">
    <property type="entry name" value="FAT atypical cadherin 1"/>
    <property type="match status" value="1"/>
</dbReference>
<dbReference type="FunFam" id="2.60.40.60:FF:000024">
    <property type="entry name" value="FAT atypical cadherin 3"/>
    <property type="match status" value="1"/>
</dbReference>
<dbReference type="SMART" id="SM00181">
    <property type="entry name" value="EGF"/>
    <property type="match status" value="3"/>
</dbReference>
<dbReference type="InterPro" id="IPR056370">
    <property type="entry name" value="Shg-like_Ig-like"/>
</dbReference>
<feature type="domain" description="Cadherin" evidence="21">
    <location>
        <begin position="473"/>
        <end position="577"/>
    </location>
</feature>
<keyword evidence="23" id="KW-1185">Reference proteome</keyword>
<keyword evidence="7 13" id="KW-0106">Calcium</keyword>
<feature type="domain" description="Laminin G" evidence="19">
    <location>
        <begin position="3561"/>
        <end position="3761"/>
    </location>
</feature>
<keyword evidence="9 18" id="KW-1133">Transmembrane helix</keyword>
<feature type="disulfide bond" evidence="14">
    <location>
        <begin position="3551"/>
        <end position="3560"/>
    </location>
</feature>
<feature type="domain" description="EGF-like" evidence="20">
    <location>
        <begin position="3525"/>
        <end position="3561"/>
    </location>
</feature>
<dbReference type="InterPro" id="IPR000233">
    <property type="entry name" value="Cadherin_Y-type_LIR"/>
</dbReference>
<dbReference type="InterPro" id="IPR027397">
    <property type="entry name" value="Catenin-bd_sf"/>
</dbReference>
<feature type="domain" description="Cadherin" evidence="21">
    <location>
        <begin position="3171"/>
        <end position="3277"/>
    </location>
</feature>
<feature type="disulfide bond" evidence="14">
    <location>
        <begin position="4061"/>
        <end position="4070"/>
    </location>
</feature>
<dbReference type="GO" id="GO:0031175">
    <property type="term" value="P:neuron projection development"/>
    <property type="evidence" value="ECO:0007669"/>
    <property type="project" value="TreeGrafter"/>
</dbReference>
<keyword evidence="4 15" id="KW-0812">Transmembrane</keyword>
<feature type="domain" description="Cadherin" evidence="21">
    <location>
        <begin position="686"/>
        <end position="787"/>
    </location>
</feature>
<evidence type="ECO:0000256" key="10">
    <source>
        <dbReference type="ARBA" id="ARBA00023136"/>
    </source>
</evidence>
<dbReference type="CDD" id="cd00110">
    <property type="entry name" value="LamG"/>
    <property type="match status" value="2"/>
</dbReference>
<feature type="region of interest" description="Disordered" evidence="17">
    <location>
        <begin position="4198"/>
        <end position="4404"/>
    </location>
</feature>
<dbReference type="GO" id="GO:0005509">
    <property type="term" value="F:calcium ion binding"/>
    <property type="evidence" value="ECO:0007669"/>
    <property type="project" value="UniProtKB-UniRule"/>
</dbReference>
<comment type="subcellular location">
    <subcellularLocation>
        <location evidence="1 15">Cell membrane</location>
        <topology evidence="1 15">Single-pass type I membrane protein</topology>
    </subcellularLocation>
</comment>
<accession>A0AAU9W2E5</accession>
<dbReference type="SUPFAM" id="SSF57196">
    <property type="entry name" value="EGF/Laminin"/>
    <property type="match status" value="1"/>
</dbReference>
<feature type="domain" description="Cadherin" evidence="21">
    <location>
        <begin position="899"/>
        <end position="999"/>
    </location>
</feature>
<dbReference type="Proteomes" id="UP001159428">
    <property type="component" value="Unassembled WGS sequence"/>
</dbReference>
<dbReference type="GO" id="GO:0045296">
    <property type="term" value="F:cadherin binding"/>
    <property type="evidence" value="ECO:0007669"/>
    <property type="project" value="TreeGrafter"/>
</dbReference>
<dbReference type="PANTHER" id="PTHR24027">
    <property type="entry name" value="CADHERIN-23"/>
    <property type="match status" value="1"/>
</dbReference>
<evidence type="ECO:0000259" key="20">
    <source>
        <dbReference type="PROSITE" id="PS50026"/>
    </source>
</evidence>
<feature type="domain" description="Cadherin" evidence="21">
    <location>
        <begin position="364"/>
        <end position="472"/>
    </location>
</feature>
<evidence type="ECO:0000256" key="4">
    <source>
        <dbReference type="ARBA" id="ARBA00022692"/>
    </source>
</evidence>
<comment type="function">
    <text evidence="16">Cadherins are calcium-dependent cell adhesion proteins.</text>
</comment>
<evidence type="ECO:0000256" key="18">
    <source>
        <dbReference type="SAM" id="Phobius"/>
    </source>
</evidence>
<feature type="domain" description="Cadherin" evidence="21">
    <location>
        <begin position="1414"/>
        <end position="1515"/>
    </location>
</feature>
<comment type="caution">
    <text evidence="14">Lacks conserved residue(s) required for the propagation of feature annotation.</text>
</comment>
<dbReference type="InterPro" id="IPR013320">
    <property type="entry name" value="ConA-like_dom_sf"/>
</dbReference>
<dbReference type="Pfam" id="PF02210">
    <property type="entry name" value="Laminin_G_2"/>
    <property type="match status" value="2"/>
</dbReference>
<feature type="domain" description="Cadherin" evidence="21">
    <location>
        <begin position="1818"/>
        <end position="1910"/>
    </location>
</feature>
<evidence type="ECO:0000259" key="19">
    <source>
        <dbReference type="PROSITE" id="PS50025"/>
    </source>
</evidence>
<evidence type="ECO:0000256" key="12">
    <source>
        <dbReference type="ARBA" id="ARBA00023180"/>
    </source>
</evidence>
<dbReference type="Pfam" id="PF00028">
    <property type="entry name" value="Cadherin"/>
    <property type="match status" value="27"/>
</dbReference>
<feature type="domain" description="Cadherin" evidence="21">
    <location>
        <begin position="2740"/>
        <end position="2847"/>
    </location>
</feature>
<dbReference type="InterPro" id="IPR000742">
    <property type="entry name" value="EGF"/>
</dbReference>
<feature type="domain" description="Cadherin" evidence="21">
    <location>
        <begin position="2638"/>
        <end position="2739"/>
    </location>
</feature>
<feature type="domain" description="Cadherin" evidence="21">
    <location>
        <begin position="59"/>
        <end position="134"/>
    </location>
</feature>
<evidence type="ECO:0000256" key="7">
    <source>
        <dbReference type="ARBA" id="ARBA00022837"/>
    </source>
</evidence>
<feature type="domain" description="Cadherin" evidence="21">
    <location>
        <begin position="249"/>
        <end position="351"/>
    </location>
</feature>
<evidence type="ECO:0000256" key="15">
    <source>
        <dbReference type="RuleBase" id="RU003318"/>
    </source>
</evidence>
<dbReference type="GO" id="GO:0016342">
    <property type="term" value="C:catenin complex"/>
    <property type="evidence" value="ECO:0007669"/>
    <property type="project" value="TreeGrafter"/>
</dbReference>
<dbReference type="FunFam" id="2.60.40.60:FF:000015">
    <property type="entry name" value="FAT atypical cadherin 1"/>
    <property type="match status" value="1"/>
</dbReference>
<evidence type="ECO:0000259" key="21">
    <source>
        <dbReference type="PROSITE" id="PS50268"/>
    </source>
</evidence>
<dbReference type="SMART" id="SM00112">
    <property type="entry name" value="CA"/>
    <property type="match status" value="32"/>
</dbReference>
<feature type="compositionally biased region" description="Basic and acidic residues" evidence="17">
    <location>
        <begin position="4308"/>
        <end position="4319"/>
    </location>
</feature>
<dbReference type="SUPFAM" id="SSF49313">
    <property type="entry name" value="Cadherin-like"/>
    <property type="match status" value="31"/>
</dbReference>
<dbReference type="FunFam" id="2.60.40.60:FF:000033">
    <property type="entry name" value="FAT atypical cadherin 1"/>
    <property type="match status" value="2"/>
</dbReference>
<keyword evidence="2" id="KW-1003">Cell membrane</keyword>
<dbReference type="InterPro" id="IPR020894">
    <property type="entry name" value="Cadherin_CS"/>
</dbReference>
<proteinExistence type="predicted"/>
<dbReference type="InterPro" id="IPR001791">
    <property type="entry name" value="Laminin_G"/>
</dbReference>
<evidence type="ECO:0000256" key="8">
    <source>
        <dbReference type="ARBA" id="ARBA00022889"/>
    </source>
</evidence>
<evidence type="ECO:0000256" key="16">
    <source>
        <dbReference type="RuleBase" id="RU004357"/>
    </source>
</evidence>
<dbReference type="FunFam" id="2.60.40.60:FF:000020">
    <property type="entry name" value="Dachsous cadherin-related 1b"/>
    <property type="match status" value="7"/>
</dbReference>
<dbReference type="PRINTS" id="PR00205">
    <property type="entry name" value="CADHERIN"/>
</dbReference>
<evidence type="ECO:0000256" key="2">
    <source>
        <dbReference type="ARBA" id="ARBA00022475"/>
    </source>
</evidence>
<dbReference type="PROSITE" id="PS50025">
    <property type="entry name" value="LAM_G_DOMAIN"/>
    <property type="match status" value="2"/>
</dbReference>
<evidence type="ECO:0000256" key="17">
    <source>
        <dbReference type="SAM" id="MobiDB-lite"/>
    </source>
</evidence>
<keyword evidence="11 14" id="KW-1015">Disulfide bond</keyword>
<keyword evidence="3 14" id="KW-0245">EGF-like domain</keyword>
<feature type="domain" description="Cadherin" evidence="21">
    <location>
        <begin position="2335"/>
        <end position="2434"/>
    </location>
</feature>
<dbReference type="FunFam" id="2.60.40.60:FF:000037">
    <property type="entry name" value="FAT atypical cadherin 1"/>
    <property type="match status" value="1"/>
</dbReference>
<dbReference type="SUPFAM" id="SSF49899">
    <property type="entry name" value="Concanavalin A-like lectins/glucanases"/>
    <property type="match status" value="2"/>
</dbReference>
<evidence type="ECO:0000256" key="1">
    <source>
        <dbReference type="ARBA" id="ARBA00004251"/>
    </source>
</evidence>
<keyword evidence="10 18" id="KW-0472">Membrane</keyword>
<dbReference type="PROSITE" id="PS50268">
    <property type="entry name" value="CADHERIN_2"/>
    <property type="match status" value="30"/>
</dbReference>
<dbReference type="Gene3D" id="4.10.900.10">
    <property type="entry name" value="TCF3-CBD (Catenin binding domain)"/>
    <property type="match status" value="1"/>
</dbReference>
<evidence type="ECO:0000256" key="14">
    <source>
        <dbReference type="PROSITE-ProRule" id="PRU00076"/>
    </source>
</evidence>
<feature type="domain" description="Cadherin" evidence="21">
    <location>
        <begin position="1609"/>
        <end position="1725"/>
    </location>
</feature>
<sequence length="4476" mass="497388">MRRKRISPCVRFPKSCHILVGFICFTFFVQNSTSLETVEIFEGLPPGSAVLKLKRKPGIVYSLHRDSSTADGLSLFYIDSNGVLTSKVTLDYEDERGNEFDLLVISREISKAEGGFGSIVRVRILDRNDNPPKFPNDLYTCSMLENSGIGTYVQGLENVFASDLDSGKNSVRKYSIVGGNEAGKFDVDVKELDGVKFLRLKTKAPIDREETPFFVLTVKVEDGGIPSLSSATQIRVNILDENDQTPTFEPPIYSVAVSENVPVGTSVTQVKAFDGDVGTNAEIYYYFKPEDEFFTVNAHTGVVETACELNFEKGNSFDLTVYAVDRGKTPRQAETIVRIRLVDIESYPPLLGANSAESAPPVFQKQTHFVRIREDFPVGGAVVRVNAHQGSHPRRYERAWRYIIVNNPASMFHINPRSGVITLREPLAFKNQTSFSLVVEAQDEQSKDLYKSHARVEIVIEDVNENYFAPIFSRSIAVVSISENSEKNTVVSALSASDADDGSNGEIVYSVVGGSGLGKFNIDENTGQVRSIVRFNHEMDSQFDLYVRASDRSKQPLHSKAYLFIRLQNGGKKRPFFHSPRQLVSVRENSAKGTFVALVRAKLRTRRLNDKRLLEYFISSGNEGGKFSLNSTSGVISTADHLDRESKDLYILNIYAHIKGAPLSMSSPLQVVVTVSDENDNSPSFEKHKYKVFVTENIGNISNLLCLAAHDLDTGENGHITYSIISGKGPFAINPVLGVLSVKRSLDYEKQSVHRLVIQAEDNGVPSRKTTVDVTIVVEDANDAPVFSQDHYEVTILENTDVEDTVAVLTTSDQDRDKNGKFTCSMENMDLETMDTFQVRRTPEGCALVLTGYLDWYRANTYSFSVRATDSAESAQRKSVTANVTIRVQDTNNHDPEFLQASYWVALPNDANMGATVLTVKARDLDEGENADIRYILTNDVFSIHPTKGIITLKQGLGSVTSKKYEFSVRATDQGTPNRQTAVSVSVTVHPLSYIPPKFLRSEYRKVIPETFKTGAALLTVRAQKSLGFGRPVKYFIVGGDPLNQFSVGTRSGVLTLKKQLDYERINHYMLVVRAVHNGLSPSLPTEVKVFVNVTDVNDKSPRFALPVDPFVITVDEFQPPGTLIAVLKAYDRDTGNNSLITYRLEDANFKIHSYLGTLSTKLELYHSQGTSRSFVVTATDSTPPYRSAKANVVVMINKAAPPPRYPNSELAEYVQEDTDVGKSLVQLRSLEEGRFTLKYWVTDGNQDNQWCVDTTGHIRVNKPLDHEQKKSFHLKIKVDDGITTHIAPSVLFTVEDVNDNVPTFSANTYKFYVSENSPAFHTVAKVYAKDRDEGSNSEIKYSIVGVEDTRSIGKFEIDPTSGHLKTTGVLDREFMEQHVIMVEAEDAGKPSLSSLARLTVIVKDENDNSPVFATDLFRASVPVDAKVGSRIFSVIASDMDWGENRLLSYSVIAGNSEQFIAVDPIDGTVTVARLFTSLKAINFTVMARDQGQPTRNATADVIVTIHAIEGPPRFLASAYDARVAENKKAGTKVIRVQAASVDPVISYKILNGNSRKHFHLNVETGLLTTTRSLDYEKFTRYQLVVMAIDSSNRMNYVKVVVHVINVNDNEPYFVDIHSGIIEGQVLADAIVNSHVMWLKARDRDVSDVISYKIHNEKAALYFTVDSEGSLRTRRALQELQSPFVFKIEALDNGIPSRSTFTSVRLVFLRYHTQQRELQVLVPEDVKQDVVLIKIIDSAKIVNPSFSIIYPVGAPFRIDSESGEVRTSRPLDYETTQNYSLILQVQDSKNGKEYSNIDLVVEIEDVNDNSPSFTMEKEDGIYIAKINRNPVQGTVLYTLTASDRDSRGHLRYSLVSSSGENAVFEVEAESGRVKTVTQQVLMADFYNITVMVSDSDTPSRHTQAILHVQVGEYLPTFSREEYVFRVKENTRKGFTIGRIKAHSYSGASLSYTVVHGNVHKKFILDSNTGRLALPNPLDYERDSNVYYIRIRAVEVGVTQRQSSEVNVQVLLKDMNDNAPEFSQQRYRYILPESAPVGTMVLVVSARDSDSGVNGQFRYYMNSRYFSVNPYTGEITTTKPLDYETARSHTFDVMAQDGGKQVLHGTARVEVTLKNVNDNPPRFSQTVYNSHVNEDAGPGELVTTVQASDLDLDPVSYSIISGDDNSNFVIDNRTGVVRLVSHRAPSLVGPYYELNISASDGLHTSQAVLIVAIQDINNHKPVFKDCDKYKPVISENVRPGSSVIQVSAEDRDMGQNGEVSYHIERPSTGITYFEINSASGLVTTAVTFDREKKRSYQIRITGKDGGPGQEEGERLMGFCQLEIRIDDVNDNDPVFSSKTFITNVKEDLKKGHIVLHVTATDKDAGSNSLITYSLEKPNKQFLISNSTGIITTKGPLTSTKYNFKVIAQDNGNPRRSSKADVEISVYKAGKDPPKFTEDVYIARVREDVRQGYRVTRVSATSPNQIYYSIVNYPQPVNIDPVQGIITTQRILDYELASNYTIHILAQDNQDPPLMSFARLEILVEDVNDSPPQFPVSKYEGQVAENSRIGSSVIEVKADDPDKGENGMVSYTFITEESYKSFELNSKRGLITTKKVFDREETGRYTLIVEARDHGDPPKASSCIVDVIISDQNDNRPVFEQTVYNASVHEDASRGTNILEVSAVDDDIGNNAVVNYFITAGNTRAAFAINKDLGQIVVASSLDRETQDYYQLKIRALDGKNSGTAVVNIHVKDANDNTPVFTNTTYVAKVYENQPAGSYVTTLSASDKDLGLGGAFLFSISGQGKDAFDINPNTGIVTTIKPLDREAKGRYDFLAFATDNPNAEPGSRRTGSCDVVVWIRDVNDKRPHFPDDVYEGTVKENQLPGARVMVLSAVDEDDPNENGNAVISYELIDDAGGLFKIDRDSGLITTRRRLDRETDDEYQLVVNATDRGRPALWGQVEVMIRVADDNDHPPRFTEQTFVASIFENASIDSSVIKLKATDEDIGSSSRLRYSIIEVAADLEEDGSRMFRIVEDTGVLQVARSLDYETQKQYTLKVMVRDSSSPFFSDKADVMITVQDYNDNPPVFNPVSYAQKVNEDVTPEYFLMKVTATDSDSGSNRDFKFSIFEGDPDGQFRIDPERGNLYVHRRLDREKRAVYLLTVRATNTATPPLYGHASVKITLNDVNDNGPTFHPSEIHFSIKENTEPPQYLGKISVDDPDLDPPNGAPFFFEIVNGNEEGLFELNNRTGEMFTRKRFDREERESYRLVVAATDSGKPKKDSKTSLFVHILDVNDHQHSVGMLNLELNSYQGKFPGGKIGKMYVVDKDIDDDRHYKLISNSSRYFTIQPTTGMIISQPNPPEGNHFLSAIVSDTNSSFKSVICSVFIKVKQVSAEAVHNSMAIRLGGVSRKTFVSSVLARFKESVGSILQTDEDNVDLFSVQDAPRAPRAIDVRFAAHGSPYYAPEKMIAILKNNRPSLVKAMAVFDVKVLAVGVDECLHEPCESGGCTNVLLANGEVEVISVKATSFASIVAILEPRCDDCTGKQKETTRCESEWCLNGGTCLDTPQGHKCRCLKGHNGPNCEFSTRSFEHGEWLWLPAPEQCSVGSLSLEFATREANGLLLYGGPTSPVREGDVHDFITLELAGGKILVTMSLGDRHDVVRAGVTGGMALNDGEWHHIEVYRDGSFVRVTVDKCKGAPVVEGRMRRAVEEMSRCSSTAKLSKKNKFLNLNGPLQLGGVSTTNLLYPNLTVTNYEGCIRNVINQGRYYDLKTPIRRNGTEEGCPMVDQHCRSHQCDALSKCVPYWTGYSCHCPFGFTGSTCGKRTRALSYAEGSYTKYLFYLHKFVYERRETKIQMQIRTRDPDGGVLMYNYGSEEGRFSLLEVVPYDIDGDGESELIVTYTLGYKNQSSSVLQLTGINVGNGQWHNISVVRERTHVTLSVDSDGDGYSVTEQLGIEHTLFIMDPTRNFIGGVPPSSTSRRRRADIGKDFVGCINDVRFNGHLLYYYNGTNALGNALSVGVSEGCLAEPMCEPNPCNISEWCRDVWRKFVCLPRLCTRQPCKNGGTCFEGADSRGNNKFFCKCPLGFEGALCDVRGRSVVVTEVTGARLEDGLIIGLAVLVVTLILSASILFVYLRRSRPQKRDVFVEEDQFKRDNVANYRIEGGGEMDLEEEDQVRDILRSFETNDFSPCQNKKFKLSGSNGDVSGSYVVLTPLKREVIGRQPNGMPDSKPVQRSGKPDKQDIQRSYSQEGSDQEPPDSSSSPSAVSTPERRRRVRTSSKGDIVERHSPEGGEEGVEGSPTRKLAEVFGLSEEEQEGMRSPPEGFSSPEKYESLSKRERGNGASLQRPNKTEEESRKPPQNMEESPLSYNGAESFAMENPLSRPNSDLPSSAVEDGFPPVQRNSIPPRKPPRACFPRGVPPPPGNFIPEDAMQRFYYEGAGSPTISLSTLGDTEGESEVDDNYDYVNQMGDKFKKLARICGQTPSVTFSPHDEVIGE</sequence>
<dbReference type="Gene3D" id="2.10.25.10">
    <property type="entry name" value="Laminin"/>
    <property type="match status" value="3"/>
</dbReference>
<dbReference type="InterPro" id="IPR039808">
    <property type="entry name" value="Cadherin"/>
</dbReference>
<evidence type="ECO:0000256" key="9">
    <source>
        <dbReference type="ARBA" id="ARBA00022989"/>
    </source>
</evidence>
<dbReference type="InterPro" id="IPR015919">
    <property type="entry name" value="Cadherin-like_sf"/>
</dbReference>
<dbReference type="FunFam" id="2.60.40.60:FF:000080">
    <property type="entry name" value="FAT atypical cadherin 1"/>
    <property type="match status" value="1"/>
</dbReference>
<dbReference type="PROSITE" id="PS00022">
    <property type="entry name" value="EGF_1"/>
    <property type="match status" value="3"/>
</dbReference>
<feature type="domain" description="Cadherin" evidence="21">
    <location>
        <begin position="1000"/>
        <end position="1104"/>
    </location>
</feature>
<comment type="caution">
    <text evidence="22">The sequence shown here is derived from an EMBL/GenBank/DDBJ whole genome shotgun (WGS) entry which is preliminary data.</text>
</comment>
<feature type="domain" description="Cadherin" evidence="21">
    <location>
        <begin position="2848"/>
        <end position="2954"/>
    </location>
</feature>
<name>A0AAU9W2E5_9CNID</name>
<feature type="domain" description="Cadherin" evidence="21">
    <location>
        <begin position="135"/>
        <end position="248"/>
    </location>
</feature>
<feature type="compositionally biased region" description="Low complexity" evidence="17">
    <location>
        <begin position="4236"/>
        <end position="4247"/>
    </location>
</feature>
<dbReference type="GO" id="GO:0008013">
    <property type="term" value="F:beta-catenin binding"/>
    <property type="evidence" value="ECO:0007669"/>
    <property type="project" value="TreeGrafter"/>
</dbReference>
<dbReference type="Pfam" id="PF00008">
    <property type="entry name" value="EGF"/>
    <property type="match status" value="1"/>
</dbReference>
<dbReference type="Gene3D" id="2.60.120.200">
    <property type="match status" value="2"/>
</dbReference>
<feature type="transmembrane region" description="Helical" evidence="18">
    <location>
        <begin position="4091"/>
        <end position="4113"/>
    </location>
</feature>
<dbReference type="PANTHER" id="PTHR24027:SF422">
    <property type="entry name" value="CADHERIN DOMAIN-CONTAINING PROTEIN"/>
    <property type="match status" value="1"/>
</dbReference>
<feature type="domain" description="Cadherin" evidence="21">
    <location>
        <begin position="1306"/>
        <end position="1413"/>
    </location>
</feature>
<evidence type="ECO:0000256" key="11">
    <source>
        <dbReference type="ARBA" id="ARBA00023157"/>
    </source>
</evidence>
<feature type="domain" description="Cadherin" evidence="21">
    <location>
        <begin position="2123"/>
        <end position="2222"/>
    </location>
</feature>
<gene>
    <name evidence="22" type="ORF">PMEA_00028562</name>
</gene>
<feature type="domain" description="Cadherin" evidence="21">
    <location>
        <begin position="2435"/>
        <end position="2532"/>
    </location>
</feature>
<feature type="domain" description="Cadherin" evidence="21">
    <location>
        <begin position="2022"/>
        <end position="2122"/>
    </location>
</feature>
<feature type="domain" description="Cadherin" evidence="21">
    <location>
        <begin position="578"/>
        <end position="685"/>
    </location>
</feature>
<dbReference type="SMART" id="SM00282">
    <property type="entry name" value="LamG"/>
    <property type="match status" value="2"/>
</dbReference>
<feature type="domain" description="EGF-like" evidence="20">
    <location>
        <begin position="4030"/>
        <end position="4071"/>
    </location>
</feature>
<dbReference type="EMBL" id="CALNXJ010000006">
    <property type="protein sequence ID" value="CAH3042087.1"/>
    <property type="molecule type" value="Genomic_DNA"/>
</dbReference>
<evidence type="ECO:0000313" key="23">
    <source>
        <dbReference type="Proteomes" id="UP001159428"/>
    </source>
</evidence>
<feature type="domain" description="Cadherin" evidence="21">
    <location>
        <begin position="1107"/>
        <end position="1305"/>
    </location>
</feature>
<evidence type="ECO:0000256" key="13">
    <source>
        <dbReference type="PROSITE-ProRule" id="PRU00043"/>
    </source>
</evidence>
<dbReference type="InterPro" id="IPR002126">
    <property type="entry name" value="Cadherin-like_dom"/>
</dbReference>
<evidence type="ECO:0000313" key="22">
    <source>
        <dbReference type="EMBL" id="CAH3042087.1"/>
    </source>
</evidence>
<dbReference type="FunFam" id="2.60.40.60:FF:000005">
    <property type="entry name" value="Protocadherin 9"/>
    <property type="match status" value="1"/>
</dbReference>
<dbReference type="Pfam" id="PF24811">
    <property type="entry name" value="Ig_Shg"/>
    <property type="match status" value="1"/>
</dbReference>
<feature type="domain" description="Cadherin" evidence="21">
    <location>
        <begin position="1516"/>
        <end position="1614"/>
    </location>
</feature>
<dbReference type="FunFam" id="2.60.40.60:FF:000021">
    <property type="entry name" value="FAT atypical cadherin 1"/>
    <property type="match status" value="2"/>
</dbReference>
<dbReference type="Gene3D" id="2.60.40.60">
    <property type="entry name" value="Cadherins"/>
    <property type="match status" value="31"/>
</dbReference>
<protein>
    <submittedName>
        <fullName evidence="22">Uncharacterized protein</fullName>
    </submittedName>
</protein>
<feature type="domain" description="Cadherin" evidence="21">
    <location>
        <begin position="3066"/>
        <end position="3170"/>
    </location>
</feature>
<keyword evidence="6" id="KW-0677">Repeat</keyword>
<keyword evidence="12" id="KW-0325">Glycoprotein</keyword>
<dbReference type="Pfam" id="PF01049">
    <property type="entry name" value="CADH_Y-type_LIR"/>
    <property type="match status" value="1"/>
</dbReference>
<dbReference type="GO" id="GO:0016477">
    <property type="term" value="P:cell migration"/>
    <property type="evidence" value="ECO:0007669"/>
    <property type="project" value="TreeGrafter"/>
</dbReference>
<feature type="domain" description="Cadherin" evidence="21">
    <location>
        <begin position="2533"/>
        <end position="2637"/>
    </location>
</feature>
<keyword evidence="8 15" id="KW-0130">Cell adhesion</keyword>
<reference evidence="22 23" key="1">
    <citation type="submission" date="2022-05" db="EMBL/GenBank/DDBJ databases">
        <authorList>
            <consortium name="Genoscope - CEA"/>
            <person name="William W."/>
        </authorList>
    </citation>
    <scope>NUCLEOTIDE SEQUENCE [LARGE SCALE GENOMIC DNA]</scope>
</reference>
<keyword evidence="5" id="KW-0732">Signal</keyword>
<feature type="domain" description="EGF-like" evidence="20">
    <location>
        <begin position="3764"/>
        <end position="3800"/>
    </location>
</feature>